<keyword evidence="1" id="KW-0812">Transmembrane</keyword>
<dbReference type="EMBL" id="JBHSBU010000001">
    <property type="protein sequence ID" value="MFC4160579.1"/>
    <property type="molecule type" value="Genomic_DNA"/>
</dbReference>
<keyword evidence="3" id="KW-1185">Reference proteome</keyword>
<evidence type="ECO:0000313" key="2">
    <source>
        <dbReference type="EMBL" id="MFC4160579.1"/>
    </source>
</evidence>
<feature type="transmembrane region" description="Helical" evidence="1">
    <location>
        <begin position="302"/>
        <end position="319"/>
    </location>
</feature>
<feature type="transmembrane region" description="Helical" evidence="1">
    <location>
        <begin position="386"/>
        <end position="403"/>
    </location>
</feature>
<dbReference type="InterPro" id="IPR010364">
    <property type="entry name" value="Uncharacterised_IM_CreD"/>
</dbReference>
<accession>A0ABV8MR97</accession>
<keyword evidence="1" id="KW-1133">Transmembrane helix</keyword>
<dbReference type="Proteomes" id="UP001595791">
    <property type="component" value="Unassembled WGS sequence"/>
</dbReference>
<dbReference type="RefSeq" id="WP_378165563.1">
    <property type="nucleotide sequence ID" value="NZ_JBHSBU010000001.1"/>
</dbReference>
<name>A0ABV8MR97_9NEIS</name>
<evidence type="ECO:0000313" key="3">
    <source>
        <dbReference type="Proteomes" id="UP001595791"/>
    </source>
</evidence>
<feature type="transmembrane region" description="Helical" evidence="1">
    <location>
        <begin position="331"/>
        <end position="350"/>
    </location>
</feature>
<dbReference type="NCBIfam" id="NF008712">
    <property type="entry name" value="PRK11715.1-1"/>
    <property type="match status" value="1"/>
</dbReference>
<gene>
    <name evidence="2" type="primary">creD</name>
    <name evidence="2" type="ORF">ACFOW7_14660</name>
</gene>
<comment type="caution">
    <text evidence="2">The sequence shown here is derived from an EMBL/GenBank/DDBJ whole genome shotgun (WGS) entry which is preliminary data.</text>
</comment>
<keyword evidence="1" id="KW-0472">Membrane</keyword>
<dbReference type="PANTHER" id="PTHR30092">
    <property type="entry name" value="INNER MEMBRANE PROTEIN CRED"/>
    <property type="match status" value="1"/>
</dbReference>
<dbReference type="PANTHER" id="PTHR30092:SF0">
    <property type="entry name" value="INNER MEMBRANE PROTEIN CRED"/>
    <property type="match status" value="1"/>
</dbReference>
<sequence length="445" mass="49088">MMGKSVIWKLVAVGVLALLLLIPLAMVGGVVDQRGMQREQAVRNVAEGAAGEQVLAGPVLVLPYRQLETVKDREGGVREEWRRRHTAILPSKLAAGGTLSTFTRQLGIYPVRLYGAEVKLTGLFEIPSRDSLVQGVQSGQIEWGQPYLAIGIRDVRGIKTSPVLQWGSATSPFMPGTNFKPLGGGIRAMLPQSDGAAQTVPFSFRLSLDGMESFKLLPVGRDTEMSLNSPWPHPNFIGGFLPEERRMSDAGFSARWRTSWFASNMRERFDQCLAGECNEFNATQLGVKLIDPIDAYAQTDRAVKYGFLFVFLTFCTFFLTEVLKRVAIHPVQYGLVGLSLALFFLLLLSLSEHFPFVYAYLVAAAACVLQNGIYARYALGSLMRGLAFAGQLAVLYGLLFALLCSEDHALLLGSLLLFGVLTAVMMLTRKLDWYRLEPAKVQEEH</sequence>
<reference evidence="3" key="1">
    <citation type="journal article" date="2019" name="Int. J. Syst. Evol. Microbiol.">
        <title>The Global Catalogue of Microorganisms (GCM) 10K type strain sequencing project: providing services to taxonomists for standard genome sequencing and annotation.</title>
        <authorList>
            <consortium name="The Broad Institute Genomics Platform"/>
            <consortium name="The Broad Institute Genome Sequencing Center for Infectious Disease"/>
            <person name="Wu L."/>
            <person name="Ma J."/>
        </authorList>
    </citation>
    <scope>NUCLEOTIDE SEQUENCE [LARGE SCALE GENOMIC DNA]</scope>
    <source>
        <strain evidence="3">LMG 29894</strain>
    </source>
</reference>
<feature type="transmembrane region" description="Helical" evidence="1">
    <location>
        <begin position="409"/>
        <end position="427"/>
    </location>
</feature>
<protein>
    <submittedName>
        <fullName evidence="2">Cell envelope integrity protein CreD</fullName>
    </submittedName>
</protein>
<evidence type="ECO:0000256" key="1">
    <source>
        <dbReference type="SAM" id="Phobius"/>
    </source>
</evidence>
<proteinExistence type="predicted"/>
<dbReference type="Pfam" id="PF06123">
    <property type="entry name" value="CreD"/>
    <property type="match status" value="1"/>
</dbReference>
<feature type="transmembrane region" description="Helical" evidence="1">
    <location>
        <begin position="356"/>
        <end position="374"/>
    </location>
</feature>
<organism evidence="2 3">
    <name type="scientific">Chitinimonas lacunae</name>
    <dbReference type="NCBI Taxonomy" id="1963018"/>
    <lineage>
        <taxon>Bacteria</taxon>
        <taxon>Pseudomonadati</taxon>
        <taxon>Pseudomonadota</taxon>
        <taxon>Betaproteobacteria</taxon>
        <taxon>Neisseriales</taxon>
        <taxon>Chitinibacteraceae</taxon>
        <taxon>Chitinimonas</taxon>
    </lineage>
</organism>
<dbReference type="PIRSF" id="PIRSF004548">
    <property type="entry name" value="CreD"/>
    <property type="match status" value="1"/>
</dbReference>